<dbReference type="AlphaFoldDB" id="A0A0F9LHX3"/>
<keyword evidence="1" id="KW-1133">Transmembrane helix</keyword>
<comment type="caution">
    <text evidence="2">The sequence shown here is derived from an EMBL/GenBank/DDBJ whole genome shotgun (WGS) entry which is preliminary data.</text>
</comment>
<keyword evidence="1" id="KW-0472">Membrane</keyword>
<keyword evidence="1" id="KW-0812">Transmembrane</keyword>
<organism evidence="2">
    <name type="scientific">marine sediment metagenome</name>
    <dbReference type="NCBI Taxonomy" id="412755"/>
    <lineage>
        <taxon>unclassified sequences</taxon>
        <taxon>metagenomes</taxon>
        <taxon>ecological metagenomes</taxon>
    </lineage>
</organism>
<feature type="transmembrane region" description="Helical" evidence="1">
    <location>
        <begin position="21"/>
        <end position="39"/>
    </location>
</feature>
<evidence type="ECO:0000313" key="2">
    <source>
        <dbReference type="EMBL" id="KKM63890.1"/>
    </source>
</evidence>
<dbReference type="EMBL" id="LAZR01011009">
    <property type="protein sequence ID" value="KKM63890.1"/>
    <property type="molecule type" value="Genomic_DNA"/>
</dbReference>
<proteinExistence type="predicted"/>
<gene>
    <name evidence="2" type="ORF">LCGC14_1506920</name>
</gene>
<name>A0A0F9LHX3_9ZZZZ</name>
<sequence>MMEISKAIIQYLLSTVRHKAFVFWAGWKIVGGITFWRLLIHDWTKFMPVEFVNYAKNYKLPGGRKKYPDAFIKAWMHHQKNNKHHPEYWTTVGIFEWAHGAVPMPEAYVREWVADLLGASREYTGGWDMSIWLKKNIDRWNYCHPNTLAYFTGVLTDLGYPIENYRDIGMGLIFNDNQG</sequence>
<dbReference type="InterPro" id="IPR043721">
    <property type="entry name" value="DUF5662"/>
</dbReference>
<evidence type="ECO:0000256" key="1">
    <source>
        <dbReference type="SAM" id="Phobius"/>
    </source>
</evidence>
<accession>A0A0F9LHX3</accession>
<dbReference type="Pfam" id="PF18907">
    <property type="entry name" value="DUF5662"/>
    <property type="match status" value="1"/>
</dbReference>
<protein>
    <submittedName>
        <fullName evidence="2">Uncharacterized protein</fullName>
    </submittedName>
</protein>
<reference evidence="2" key="1">
    <citation type="journal article" date="2015" name="Nature">
        <title>Complex archaea that bridge the gap between prokaryotes and eukaryotes.</title>
        <authorList>
            <person name="Spang A."/>
            <person name="Saw J.H."/>
            <person name="Jorgensen S.L."/>
            <person name="Zaremba-Niedzwiedzka K."/>
            <person name="Martijn J."/>
            <person name="Lind A.E."/>
            <person name="van Eijk R."/>
            <person name="Schleper C."/>
            <person name="Guy L."/>
            <person name="Ettema T.J."/>
        </authorList>
    </citation>
    <scope>NUCLEOTIDE SEQUENCE</scope>
</reference>